<reference evidence="1" key="2">
    <citation type="submission" date="2017-10" db="EMBL/GenBank/DDBJ databases">
        <title>Ladona fulva Genome sequencing and assembly.</title>
        <authorList>
            <person name="Murali S."/>
            <person name="Richards S."/>
            <person name="Bandaranaike D."/>
            <person name="Bellair M."/>
            <person name="Blankenburg K."/>
            <person name="Chao H."/>
            <person name="Dinh H."/>
            <person name="Doddapaneni H."/>
            <person name="Dugan-Rocha S."/>
            <person name="Elkadiri S."/>
            <person name="Gnanaolivu R."/>
            <person name="Hernandez B."/>
            <person name="Skinner E."/>
            <person name="Javaid M."/>
            <person name="Lee S."/>
            <person name="Li M."/>
            <person name="Ming W."/>
            <person name="Munidasa M."/>
            <person name="Muniz J."/>
            <person name="Nguyen L."/>
            <person name="Hughes D."/>
            <person name="Osuji N."/>
            <person name="Pu L.-L."/>
            <person name="Puazo M."/>
            <person name="Qu C."/>
            <person name="Quiroz J."/>
            <person name="Raj R."/>
            <person name="Weissenberger G."/>
            <person name="Xin Y."/>
            <person name="Zou X."/>
            <person name="Han Y."/>
            <person name="Worley K."/>
            <person name="Muzny D."/>
            <person name="Gibbs R."/>
        </authorList>
    </citation>
    <scope>NUCLEOTIDE SEQUENCE</scope>
    <source>
        <strain evidence="1">Sampled in the wild</strain>
    </source>
</reference>
<dbReference type="PANTHER" id="PTHR47326:SF1">
    <property type="entry name" value="HTH PSQ-TYPE DOMAIN-CONTAINING PROTEIN"/>
    <property type="match status" value="1"/>
</dbReference>
<comment type="caution">
    <text evidence="1">The sequence shown here is derived from an EMBL/GenBank/DDBJ whole genome shotgun (WGS) entry which is preliminary data.</text>
</comment>
<organism evidence="1 2">
    <name type="scientific">Ladona fulva</name>
    <name type="common">Scarce chaser dragonfly</name>
    <name type="synonym">Libellula fulva</name>
    <dbReference type="NCBI Taxonomy" id="123851"/>
    <lineage>
        <taxon>Eukaryota</taxon>
        <taxon>Metazoa</taxon>
        <taxon>Ecdysozoa</taxon>
        <taxon>Arthropoda</taxon>
        <taxon>Hexapoda</taxon>
        <taxon>Insecta</taxon>
        <taxon>Pterygota</taxon>
        <taxon>Palaeoptera</taxon>
        <taxon>Odonata</taxon>
        <taxon>Epiprocta</taxon>
        <taxon>Anisoptera</taxon>
        <taxon>Libelluloidea</taxon>
        <taxon>Libellulidae</taxon>
        <taxon>Ladona</taxon>
    </lineage>
</organism>
<proteinExistence type="predicted"/>
<name>A0A8K0KNE2_LADFU</name>
<feature type="non-terminal residue" evidence="1">
    <location>
        <position position="1"/>
    </location>
</feature>
<dbReference type="Proteomes" id="UP000792457">
    <property type="component" value="Unassembled WGS sequence"/>
</dbReference>
<evidence type="ECO:0000313" key="1">
    <source>
        <dbReference type="EMBL" id="KAG8237488.1"/>
    </source>
</evidence>
<reference evidence="1" key="1">
    <citation type="submission" date="2013-04" db="EMBL/GenBank/DDBJ databases">
        <authorList>
            <person name="Qu J."/>
            <person name="Murali S.C."/>
            <person name="Bandaranaike D."/>
            <person name="Bellair M."/>
            <person name="Blankenburg K."/>
            <person name="Chao H."/>
            <person name="Dinh H."/>
            <person name="Doddapaneni H."/>
            <person name="Downs B."/>
            <person name="Dugan-Rocha S."/>
            <person name="Elkadiri S."/>
            <person name="Gnanaolivu R.D."/>
            <person name="Hernandez B."/>
            <person name="Javaid M."/>
            <person name="Jayaseelan J.C."/>
            <person name="Lee S."/>
            <person name="Li M."/>
            <person name="Ming W."/>
            <person name="Munidasa M."/>
            <person name="Muniz J."/>
            <person name="Nguyen L."/>
            <person name="Ongeri F."/>
            <person name="Osuji N."/>
            <person name="Pu L.-L."/>
            <person name="Puazo M."/>
            <person name="Qu C."/>
            <person name="Quiroz J."/>
            <person name="Raj R."/>
            <person name="Weissenberger G."/>
            <person name="Xin Y."/>
            <person name="Zou X."/>
            <person name="Han Y."/>
            <person name="Richards S."/>
            <person name="Worley K."/>
            <person name="Muzny D."/>
            <person name="Gibbs R."/>
        </authorList>
    </citation>
    <scope>NUCLEOTIDE SEQUENCE</scope>
    <source>
        <strain evidence="1">Sampled in the wild</strain>
    </source>
</reference>
<dbReference type="AlphaFoldDB" id="A0A8K0KNE2"/>
<dbReference type="GO" id="GO:0003676">
    <property type="term" value="F:nucleic acid binding"/>
    <property type="evidence" value="ECO:0007669"/>
    <property type="project" value="InterPro"/>
</dbReference>
<dbReference type="PANTHER" id="PTHR47326">
    <property type="entry name" value="TRANSPOSABLE ELEMENT TC3 TRANSPOSASE-LIKE PROTEIN"/>
    <property type="match status" value="1"/>
</dbReference>
<dbReference type="Gene3D" id="3.30.420.10">
    <property type="entry name" value="Ribonuclease H-like superfamily/Ribonuclease H"/>
    <property type="match status" value="1"/>
</dbReference>
<accession>A0A8K0KNE2</accession>
<dbReference type="InterPro" id="IPR036397">
    <property type="entry name" value="RNaseH_sf"/>
</dbReference>
<evidence type="ECO:0000313" key="2">
    <source>
        <dbReference type="Proteomes" id="UP000792457"/>
    </source>
</evidence>
<evidence type="ECO:0008006" key="3">
    <source>
        <dbReference type="Google" id="ProtNLM"/>
    </source>
</evidence>
<dbReference type="OrthoDB" id="6611281at2759"/>
<keyword evidence="2" id="KW-1185">Reference proteome</keyword>
<protein>
    <recommendedName>
        <fullName evidence="3">DUF4817 domain-containing protein</fullName>
    </recommendedName>
</protein>
<sequence>QCAFYSKFYCNTPSDNNIHRWYHQVEDTSSLCKRKSMGRPRLTEEHVERVIESFTHSPKKSVQKASHELSIPVWIVLRKLLQLRLLIALKLTDYGLHANFGNKMLLHDNEDFLDHVIFRVETTFLLSGLVNTHNVHIWGSENPHKVLQRDYPKLDIFCAISQRNVYGHFFFGETTVTFVSYLDALQQWLYPQLQDDEQDNLI</sequence>
<gene>
    <name evidence="1" type="ORF">J437_LFUL017033</name>
</gene>
<dbReference type="EMBL" id="KZ309177">
    <property type="protein sequence ID" value="KAG8237488.1"/>
    <property type="molecule type" value="Genomic_DNA"/>
</dbReference>